<protein>
    <submittedName>
        <fullName evidence="3">DUF2062 domain-containing protein</fullName>
    </submittedName>
</protein>
<dbReference type="EMBL" id="JAFMPY010000025">
    <property type="protein sequence ID" value="MBO0905738.1"/>
    <property type="molecule type" value="Genomic_DNA"/>
</dbReference>
<gene>
    <name evidence="3" type="ORF">J1C47_19000</name>
</gene>
<evidence type="ECO:0000259" key="2">
    <source>
        <dbReference type="Pfam" id="PF09835"/>
    </source>
</evidence>
<organism evidence="3 4">
    <name type="scientific">Jiella sonneratiae</name>
    <dbReference type="NCBI Taxonomy" id="2816856"/>
    <lineage>
        <taxon>Bacteria</taxon>
        <taxon>Pseudomonadati</taxon>
        <taxon>Pseudomonadota</taxon>
        <taxon>Alphaproteobacteria</taxon>
        <taxon>Hyphomicrobiales</taxon>
        <taxon>Aurantimonadaceae</taxon>
        <taxon>Jiella</taxon>
    </lineage>
</organism>
<evidence type="ECO:0000256" key="1">
    <source>
        <dbReference type="SAM" id="Phobius"/>
    </source>
</evidence>
<sequence length="217" mass="23266">MLFRRRVPEGRWARLRTFLWPRRSFRRSYRYFVKRVVRLDAAPHAVAAGFAAGVVASFTPFVGFHFLIAFAIAYLIAGNMAAAALGTAVGNPATFPFIWAATYEVGHFLADRDAGPAPHPAAFGSMLSPSNLLSIWEPVVKPMLIGSLPLGIASGTLAYVLVRSAVVSFQAHRRRKIASGRTPAARKAAGALEATADAGFYVARRDGGPGGAKPDKV</sequence>
<feature type="domain" description="DUF2062" evidence="2">
    <location>
        <begin position="27"/>
        <end position="174"/>
    </location>
</feature>
<accession>A0ABS3J9Y9</accession>
<dbReference type="RefSeq" id="WP_207352375.1">
    <property type="nucleotide sequence ID" value="NZ_JAFMPY010000025.1"/>
</dbReference>
<comment type="caution">
    <text evidence="3">The sequence shown here is derived from an EMBL/GenBank/DDBJ whole genome shotgun (WGS) entry which is preliminary data.</text>
</comment>
<dbReference type="Pfam" id="PF09835">
    <property type="entry name" value="DUF2062"/>
    <property type="match status" value="1"/>
</dbReference>
<evidence type="ECO:0000313" key="3">
    <source>
        <dbReference type="EMBL" id="MBO0905738.1"/>
    </source>
</evidence>
<name>A0ABS3J9Y9_9HYPH</name>
<reference evidence="3 4" key="1">
    <citation type="submission" date="2021-03" db="EMBL/GenBank/DDBJ databases">
        <title>Whole genome sequence of Jiella sp. MQZ13P-4.</title>
        <authorList>
            <person name="Tuo L."/>
        </authorList>
    </citation>
    <scope>NUCLEOTIDE SEQUENCE [LARGE SCALE GENOMIC DNA]</scope>
    <source>
        <strain evidence="3 4">MQZ13P-4</strain>
    </source>
</reference>
<keyword evidence="4" id="KW-1185">Reference proteome</keyword>
<keyword evidence="1" id="KW-1133">Transmembrane helix</keyword>
<dbReference type="PANTHER" id="PTHR40547">
    <property type="entry name" value="SLL0298 PROTEIN"/>
    <property type="match status" value="1"/>
</dbReference>
<proteinExistence type="predicted"/>
<evidence type="ECO:0000313" key="4">
    <source>
        <dbReference type="Proteomes" id="UP000664288"/>
    </source>
</evidence>
<feature type="transmembrane region" description="Helical" evidence="1">
    <location>
        <begin position="143"/>
        <end position="166"/>
    </location>
</feature>
<keyword evidence="1" id="KW-0472">Membrane</keyword>
<dbReference type="Proteomes" id="UP000664288">
    <property type="component" value="Unassembled WGS sequence"/>
</dbReference>
<dbReference type="PANTHER" id="PTHR40547:SF1">
    <property type="entry name" value="SLL0298 PROTEIN"/>
    <property type="match status" value="1"/>
</dbReference>
<keyword evidence="1" id="KW-0812">Transmembrane</keyword>
<dbReference type="InterPro" id="IPR018639">
    <property type="entry name" value="DUF2062"/>
</dbReference>
<feature type="transmembrane region" description="Helical" evidence="1">
    <location>
        <begin position="44"/>
        <end position="77"/>
    </location>
</feature>